<dbReference type="AlphaFoldDB" id="A0AAC9N5R5"/>
<dbReference type="PROSITE" id="PS51257">
    <property type="entry name" value="PROKAR_LIPOPROTEIN"/>
    <property type="match status" value="1"/>
</dbReference>
<evidence type="ECO:0000313" key="1">
    <source>
        <dbReference type="EMBL" id="AOW10166.1"/>
    </source>
</evidence>
<dbReference type="Proteomes" id="UP000175968">
    <property type="component" value="Chromosome"/>
</dbReference>
<name>A0AAC9N5R5_9FLAO</name>
<dbReference type="EMBL" id="CP017479">
    <property type="protein sequence ID" value="AOW10166.1"/>
    <property type="molecule type" value="Genomic_DNA"/>
</dbReference>
<protein>
    <recommendedName>
        <fullName evidence="3">Lipoprotein</fullName>
    </recommendedName>
</protein>
<proteinExistence type="predicted"/>
<dbReference type="KEGG" id="fgl:EM308_11990"/>
<organism evidence="1 2">
    <name type="scientific">Flavobacterium gilvum</name>
    <dbReference type="NCBI Taxonomy" id="1492737"/>
    <lineage>
        <taxon>Bacteria</taxon>
        <taxon>Pseudomonadati</taxon>
        <taxon>Bacteroidota</taxon>
        <taxon>Flavobacteriia</taxon>
        <taxon>Flavobacteriales</taxon>
        <taxon>Flavobacteriaceae</taxon>
        <taxon>Flavobacterium</taxon>
    </lineage>
</organism>
<reference evidence="1 2" key="1">
    <citation type="submission" date="2016-10" db="EMBL/GenBank/DDBJ databases">
        <title>Flavobacterium gilvum sp. nov., isolated from stream water.</title>
        <authorList>
            <person name="Shin S.-K."/>
            <person name="Cho Y.-J."/>
            <person name="Yi H."/>
        </authorList>
    </citation>
    <scope>NUCLEOTIDE SEQUENCE [LARGE SCALE GENOMIC DNA]</scope>
    <source>
        <strain evidence="1 2">EM1308</strain>
    </source>
</reference>
<sequence>MKNLRMFCLLIACIGFVSCKKDQAPKEAETEKKLAEKPISVECYKALYEQDTIDLKINNLKNGNVSGNMVMKFFGHPAKVGEISGKYHGDTLFVDYTFSMVTNKATTFKNPMAMLKKGEELILGSGKIETYLGRSFFSKDTPIDFEKVKFKFSKVKCEEK</sequence>
<evidence type="ECO:0000313" key="2">
    <source>
        <dbReference type="Proteomes" id="UP000175968"/>
    </source>
</evidence>
<evidence type="ECO:0008006" key="3">
    <source>
        <dbReference type="Google" id="ProtNLM"/>
    </source>
</evidence>
<accession>A0AAC9N5R5</accession>
<gene>
    <name evidence="1" type="ORF">EM308_11990</name>
</gene>
<keyword evidence="2" id="KW-1185">Reference proteome</keyword>
<dbReference type="RefSeq" id="WP_035641176.1">
    <property type="nucleotide sequence ID" value="NZ_CP017479.1"/>
</dbReference>